<dbReference type="GO" id="GO:0000160">
    <property type="term" value="P:phosphorelay signal transduction system"/>
    <property type="evidence" value="ECO:0007669"/>
    <property type="project" value="InterPro"/>
</dbReference>
<evidence type="ECO:0000259" key="3">
    <source>
        <dbReference type="PROSITE" id="PS50110"/>
    </source>
</evidence>
<evidence type="ECO:0000256" key="2">
    <source>
        <dbReference type="PROSITE-ProRule" id="PRU00169"/>
    </source>
</evidence>
<evidence type="ECO:0000259" key="4">
    <source>
        <dbReference type="PROSITE" id="PS50112"/>
    </source>
</evidence>
<dbReference type="Proteomes" id="UP000019486">
    <property type="component" value="Unassembled WGS sequence"/>
</dbReference>
<dbReference type="Pfam" id="PF00072">
    <property type="entry name" value="Response_reg"/>
    <property type="match status" value="1"/>
</dbReference>
<evidence type="ECO:0000256" key="1">
    <source>
        <dbReference type="ARBA" id="ARBA00022553"/>
    </source>
</evidence>
<dbReference type="InterPro" id="IPR001789">
    <property type="entry name" value="Sig_transdc_resp-reg_receiver"/>
</dbReference>
<evidence type="ECO:0000313" key="7">
    <source>
        <dbReference type="Proteomes" id="UP000019486"/>
    </source>
</evidence>
<organism evidence="6 7">
    <name type="scientific">Skermanella stibiiresistens SB22</name>
    <dbReference type="NCBI Taxonomy" id="1385369"/>
    <lineage>
        <taxon>Bacteria</taxon>
        <taxon>Pseudomonadati</taxon>
        <taxon>Pseudomonadota</taxon>
        <taxon>Alphaproteobacteria</taxon>
        <taxon>Rhodospirillales</taxon>
        <taxon>Azospirillaceae</taxon>
        <taxon>Skermanella</taxon>
    </lineage>
</organism>
<dbReference type="InterPro" id="IPR011006">
    <property type="entry name" value="CheY-like_superfamily"/>
</dbReference>
<comment type="caution">
    <text evidence="6">The sequence shown here is derived from an EMBL/GenBank/DDBJ whole genome shotgun (WGS) entry which is preliminary data.</text>
</comment>
<evidence type="ECO:0000259" key="5">
    <source>
        <dbReference type="PROSITE" id="PS50113"/>
    </source>
</evidence>
<feature type="domain" description="PAC" evidence="5">
    <location>
        <begin position="248"/>
        <end position="298"/>
    </location>
</feature>
<dbReference type="AlphaFoldDB" id="W9H1Z6"/>
<dbReference type="SUPFAM" id="SSF52172">
    <property type="entry name" value="CheY-like"/>
    <property type="match status" value="1"/>
</dbReference>
<dbReference type="InterPro" id="IPR000014">
    <property type="entry name" value="PAS"/>
</dbReference>
<dbReference type="InterPro" id="IPR013656">
    <property type="entry name" value="PAS_4"/>
</dbReference>
<dbReference type="InterPro" id="IPR000700">
    <property type="entry name" value="PAS-assoc_C"/>
</dbReference>
<dbReference type="Gene3D" id="3.30.450.20">
    <property type="entry name" value="PAS domain"/>
    <property type="match status" value="1"/>
</dbReference>
<dbReference type="InterPro" id="IPR035965">
    <property type="entry name" value="PAS-like_dom_sf"/>
</dbReference>
<keyword evidence="1 2" id="KW-0597">Phosphoprotein</keyword>
<reference evidence="6 7" key="1">
    <citation type="submission" date="2013-08" db="EMBL/GenBank/DDBJ databases">
        <title>The genome sequence of Skermanella stibiiresistens.</title>
        <authorList>
            <person name="Zhu W."/>
            <person name="Wang G."/>
        </authorList>
    </citation>
    <scope>NUCLEOTIDE SEQUENCE [LARGE SCALE GENOMIC DNA]</scope>
    <source>
        <strain evidence="6 7">SB22</strain>
    </source>
</reference>
<feature type="modified residue" description="4-aspartylphosphate" evidence="2">
    <location>
        <position position="87"/>
    </location>
</feature>
<feature type="domain" description="Response regulatory" evidence="3">
    <location>
        <begin position="36"/>
        <end position="154"/>
    </location>
</feature>
<dbReference type="Gene3D" id="3.40.50.2300">
    <property type="match status" value="1"/>
</dbReference>
<dbReference type="SMART" id="SM00448">
    <property type="entry name" value="REC"/>
    <property type="match status" value="1"/>
</dbReference>
<proteinExistence type="predicted"/>
<sequence>MHAERCRRLGAYGLGGYGAVPCFHESSRAHRAPMPIVVVVDDRRINLKILSKLAGSLAADIIVHAFADPVEALDWTASNCPDLCITDFKMPVLDGAAFIKRFRAQPDRTHVPVVVVTAFDDARLRRQALEAGADDFLLGPVDPLEFRARVRTLLTLRRQHLLLRGQGVRATVARCRDLVEVLDTVPAMVSATGPDGRYQYVNRTYAAALGVSAERAVGRSPADLLPRDGGTRAMALDRRVAARGEPMTPFEEEVEMPDGVCRTLVTLKTPVRDRAGTIVRIVTVSMDVTARARARDGE</sequence>
<name>W9H1Z6_9PROT</name>
<accession>W9H1Z6</accession>
<dbReference type="PROSITE" id="PS50110">
    <property type="entry name" value="RESPONSE_REGULATORY"/>
    <property type="match status" value="1"/>
</dbReference>
<protein>
    <submittedName>
        <fullName evidence="6">Divalent ion tolerance protein CutA</fullName>
    </submittedName>
</protein>
<evidence type="ECO:0000313" key="6">
    <source>
        <dbReference type="EMBL" id="EWY40195.1"/>
    </source>
</evidence>
<keyword evidence="7" id="KW-1185">Reference proteome</keyword>
<dbReference type="PROSITE" id="PS50113">
    <property type="entry name" value="PAC"/>
    <property type="match status" value="1"/>
</dbReference>
<dbReference type="PANTHER" id="PTHR44591:SF3">
    <property type="entry name" value="RESPONSE REGULATORY DOMAIN-CONTAINING PROTEIN"/>
    <property type="match status" value="1"/>
</dbReference>
<feature type="domain" description="PAS" evidence="4">
    <location>
        <begin position="174"/>
        <end position="220"/>
    </location>
</feature>
<dbReference type="CDD" id="cd00130">
    <property type="entry name" value="PAS"/>
    <property type="match status" value="1"/>
</dbReference>
<dbReference type="PANTHER" id="PTHR44591">
    <property type="entry name" value="STRESS RESPONSE REGULATOR PROTEIN 1"/>
    <property type="match status" value="1"/>
</dbReference>
<dbReference type="NCBIfam" id="TIGR00229">
    <property type="entry name" value="sensory_box"/>
    <property type="match status" value="1"/>
</dbReference>
<dbReference type="STRING" id="1385369.N825_36330"/>
<dbReference type="Pfam" id="PF08448">
    <property type="entry name" value="PAS_4"/>
    <property type="match status" value="1"/>
</dbReference>
<gene>
    <name evidence="6" type="ORF">N825_36330</name>
</gene>
<dbReference type="PROSITE" id="PS50112">
    <property type="entry name" value="PAS"/>
    <property type="match status" value="1"/>
</dbReference>
<dbReference type="EMBL" id="AVFL01000008">
    <property type="protein sequence ID" value="EWY40195.1"/>
    <property type="molecule type" value="Genomic_DNA"/>
</dbReference>
<dbReference type="SUPFAM" id="SSF55785">
    <property type="entry name" value="PYP-like sensor domain (PAS domain)"/>
    <property type="match status" value="1"/>
</dbReference>
<dbReference type="SMART" id="SM00091">
    <property type="entry name" value="PAS"/>
    <property type="match status" value="1"/>
</dbReference>
<dbReference type="InterPro" id="IPR050595">
    <property type="entry name" value="Bact_response_regulator"/>
</dbReference>